<evidence type="ECO:0000256" key="3">
    <source>
        <dbReference type="ARBA" id="ARBA00023082"/>
    </source>
</evidence>
<evidence type="ECO:0000259" key="5">
    <source>
        <dbReference type="Pfam" id="PF04542"/>
    </source>
</evidence>
<dbReference type="STRING" id="471854.Dfer_0685"/>
<dbReference type="HOGENOM" id="CLU_047691_4_0_10"/>
<dbReference type="RefSeq" id="WP_015810204.1">
    <property type="nucleotide sequence ID" value="NC_013037.1"/>
</dbReference>
<dbReference type="InterPro" id="IPR014284">
    <property type="entry name" value="RNA_pol_sigma-70_dom"/>
</dbReference>
<evidence type="ECO:0000256" key="1">
    <source>
        <dbReference type="ARBA" id="ARBA00010641"/>
    </source>
</evidence>
<reference evidence="7 8" key="1">
    <citation type="journal article" date="2009" name="Stand. Genomic Sci.">
        <title>Complete genome sequence of Dyadobacter fermentans type strain (NS114).</title>
        <authorList>
            <person name="Lang E."/>
            <person name="Lapidus A."/>
            <person name="Chertkov O."/>
            <person name="Brettin T."/>
            <person name="Detter J.C."/>
            <person name="Han C."/>
            <person name="Copeland A."/>
            <person name="Glavina Del Rio T."/>
            <person name="Nolan M."/>
            <person name="Chen F."/>
            <person name="Lucas S."/>
            <person name="Tice H."/>
            <person name="Cheng J.F."/>
            <person name="Land M."/>
            <person name="Hauser L."/>
            <person name="Chang Y.J."/>
            <person name="Jeffries C.D."/>
            <person name="Kopitz M."/>
            <person name="Bruce D."/>
            <person name="Goodwin L."/>
            <person name="Pitluck S."/>
            <person name="Ovchinnikova G."/>
            <person name="Pati A."/>
            <person name="Ivanova N."/>
            <person name="Mavrommatis K."/>
            <person name="Chen A."/>
            <person name="Palaniappan K."/>
            <person name="Chain P."/>
            <person name="Bristow J."/>
            <person name="Eisen J.A."/>
            <person name="Markowitz V."/>
            <person name="Hugenholtz P."/>
            <person name="Goker M."/>
            <person name="Rohde M."/>
            <person name="Kyrpides N.C."/>
            <person name="Klenk H.P."/>
        </authorList>
    </citation>
    <scope>NUCLEOTIDE SEQUENCE [LARGE SCALE GENOMIC DNA]</scope>
    <source>
        <strain evidence="8">ATCC 700827 / DSM 18053 / CIP 107007 / KCTC 52180 / NS114</strain>
    </source>
</reference>
<evidence type="ECO:0000259" key="6">
    <source>
        <dbReference type="Pfam" id="PF08281"/>
    </source>
</evidence>
<dbReference type="Proteomes" id="UP000002011">
    <property type="component" value="Chromosome"/>
</dbReference>
<dbReference type="SUPFAM" id="SSF88946">
    <property type="entry name" value="Sigma2 domain of RNA polymerase sigma factors"/>
    <property type="match status" value="1"/>
</dbReference>
<dbReference type="OrthoDB" id="665113at2"/>
<evidence type="ECO:0000313" key="7">
    <source>
        <dbReference type="EMBL" id="ACT91947.1"/>
    </source>
</evidence>
<dbReference type="KEGG" id="dfe:Dfer_0685"/>
<dbReference type="Gene3D" id="1.10.10.10">
    <property type="entry name" value="Winged helix-like DNA-binding domain superfamily/Winged helix DNA-binding domain"/>
    <property type="match status" value="1"/>
</dbReference>
<evidence type="ECO:0000256" key="2">
    <source>
        <dbReference type="ARBA" id="ARBA00023015"/>
    </source>
</evidence>
<gene>
    <name evidence="7" type="ordered locus">Dfer_0685</name>
</gene>
<dbReference type="Gene3D" id="1.10.1740.10">
    <property type="match status" value="1"/>
</dbReference>
<dbReference type="PANTHER" id="PTHR43133">
    <property type="entry name" value="RNA POLYMERASE ECF-TYPE SIGMA FACTO"/>
    <property type="match status" value="1"/>
</dbReference>
<comment type="similarity">
    <text evidence="1">Belongs to the sigma-70 factor family. ECF subfamily.</text>
</comment>
<protein>
    <submittedName>
        <fullName evidence="7">Transcriptional regulator, LuxR family</fullName>
    </submittedName>
</protein>
<dbReference type="GO" id="GO:0016987">
    <property type="term" value="F:sigma factor activity"/>
    <property type="evidence" value="ECO:0007669"/>
    <property type="project" value="UniProtKB-KW"/>
</dbReference>
<proteinExistence type="inferred from homology"/>
<feature type="domain" description="RNA polymerase sigma-70 region 2" evidence="5">
    <location>
        <begin position="27"/>
        <end position="94"/>
    </location>
</feature>
<evidence type="ECO:0000256" key="4">
    <source>
        <dbReference type="ARBA" id="ARBA00023163"/>
    </source>
</evidence>
<dbReference type="eggNOG" id="COG1595">
    <property type="taxonomic scope" value="Bacteria"/>
</dbReference>
<dbReference type="GO" id="GO:0003677">
    <property type="term" value="F:DNA binding"/>
    <property type="evidence" value="ECO:0007669"/>
    <property type="project" value="InterPro"/>
</dbReference>
<keyword evidence="4" id="KW-0804">Transcription</keyword>
<dbReference type="SUPFAM" id="SSF88659">
    <property type="entry name" value="Sigma3 and sigma4 domains of RNA polymerase sigma factors"/>
    <property type="match status" value="1"/>
</dbReference>
<dbReference type="InterPro" id="IPR036388">
    <property type="entry name" value="WH-like_DNA-bd_sf"/>
</dbReference>
<feature type="domain" description="RNA polymerase sigma factor 70 region 4 type 2" evidence="6">
    <location>
        <begin position="125"/>
        <end position="174"/>
    </location>
</feature>
<dbReference type="PANTHER" id="PTHR43133:SF46">
    <property type="entry name" value="RNA POLYMERASE SIGMA-70 FACTOR ECF SUBFAMILY"/>
    <property type="match status" value="1"/>
</dbReference>
<sequence length="191" mass="22337">MTNPPTIRTDLPEPPSEIINEVDVEWLYKQHGPFLLRICFSFCKDESLAADMVQEIFCAIWDRRMTLSVTGPWENYLYRCAKFQFYNHQRSLTRFRSVQDDVAARAEPWDDSTRQYIEYADLKQNVNELVEQLPDQCRKVYRMSRQQGLNAAEISKELLLSEKTVKNHLTRALGFLRRNLEGLFALALLAG</sequence>
<keyword evidence="2" id="KW-0805">Transcription regulation</keyword>
<accession>C6W190</accession>
<name>C6W190_DYAFD</name>
<dbReference type="Pfam" id="PF04542">
    <property type="entry name" value="Sigma70_r2"/>
    <property type="match status" value="1"/>
</dbReference>
<dbReference type="InterPro" id="IPR007627">
    <property type="entry name" value="RNA_pol_sigma70_r2"/>
</dbReference>
<dbReference type="InterPro" id="IPR013324">
    <property type="entry name" value="RNA_pol_sigma_r3/r4-like"/>
</dbReference>
<dbReference type="GO" id="GO:0006352">
    <property type="term" value="P:DNA-templated transcription initiation"/>
    <property type="evidence" value="ECO:0007669"/>
    <property type="project" value="InterPro"/>
</dbReference>
<dbReference type="InterPro" id="IPR039425">
    <property type="entry name" value="RNA_pol_sigma-70-like"/>
</dbReference>
<dbReference type="AlphaFoldDB" id="C6W190"/>
<keyword evidence="8" id="KW-1185">Reference proteome</keyword>
<evidence type="ECO:0000313" key="8">
    <source>
        <dbReference type="Proteomes" id="UP000002011"/>
    </source>
</evidence>
<dbReference type="NCBIfam" id="TIGR02937">
    <property type="entry name" value="sigma70-ECF"/>
    <property type="match status" value="1"/>
</dbReference>
<dbReference type="InterPro" id="IPR013249">
    <property type="entry name" value="RNA_pol_sigma70_r4_t2"/>
</dbReference>
<organism evidence="7 8">
    <name type="scientific">Dyadobacter fermentans (strain ATCC 700827 / DSM 18053 / CIP 107007 / KCTC 52180 / NS114)</name>
    <dbReference type="NCBI Taxonomy" id="471854"/>
    <lineage>
        <taxon>Bacteria</taxon>
        <taxon>Pseudomonadati</taxon>
        <taxon>Bacteroidota</taxon>
        <taxon>Cytophagia</taxon>
        <taxon>Cytophagales</taxon>
        <taxon>Spirosomataceae</taxon>
        <taxon>Dyadobacter</taxon>
    </lineage>
</organism>
<dbReference type="EMBL" id="CP001619">
    <property type="protein sequence ID" value="ACT91947.1"/>
    <property type="molecule type" value="Genomic_DNA"/>
</dbReference>
<keyword evidence="3" id="KW-0731">Sigma factor</keyword>
<dbReference type="Pfam" id="PF08281">
    <property type="entry name" value="Sigma70_r4_2"/>
    <property type="match status" value="1"/>
</dbReference>
<dbReference type="InterPro" id="IPR013325">
    <property type="entry name" value="RNA_pol_sigma_r2"/>
</dbReference>